<name>A0AA38W675_9ASTR</name>
<comment type="caution">
    <text evidence="5">The sequence shown here is derived from an EMBL/GenBank/DDBJ whole genome shotgun (WGS) entry which is preliminary data.</text>
</comment>
<dbReference type="GO" id="GO:0006396">
    <property type="term" value="P:RNA processing"/>
    <property type="evidence" value="ECO:0007669"/>
    <property type="project" value="TreeGrafter"/>
</dbReference>
<feature type="repeat" description="PPR" evidence="3">
    <location>
        <begin position="118"/>
        <end position="152"/>
    </location>
</feature>
<keyword evidence="2" id="KW-0677">Repeat</keyword>
<dbReference type="Gene3D" id="1.25.40.10">
    <property type="entry name" value="Tetratricopeptide repeat domain"/>
    <property type="match status" value="3"/>
</dbReference>
<feature type="repeat" description="PPR" evidence="3">
    <location>
        <begin position="227"/>
        <end position="261"/>
    </location>
</feature>
<feature type="repeat" description="PPR" evidence="3">
    <location>
        <begin position="192"/>
        <end position="226"/>
    </location>
</feature>
<feature type="repeat" description="PPR" evidence="3">
    <location>
        <begin position="367"/>
        <end position="401"/>
    </location>
</feature>
<evidence type="ECO:0000313" key="5">
    <source>
        <dbReference type="EMBL" id="KAJ9540275.1"/>
    </source>
</evidence>
<gene>
    <name evidence="5" type="ORF">OSB04_026781</name>
</gene>
<dbReference type="NCBIfam" id="TIGR00756">
    <property type="entry name" value="PPR"/>
    <property type="match status" value="7"/>
</dbReference>
<accession>A0AA38W675</accession>
<proteinExistence type="inferred from homology"/>
<dbReference type="PANTHER" id="PTHR47934">
    <property type="entry name" value="PENTATRICOPEPTIDE REPEAT-CONTAINING PROTEIN PET309, MITOCHONDRIAL"/>
    <property type="match status" value="1"/>
</dbReference>
<organism evidence="5 6">
    <name type="scientific">Centaurea solstitialis</name>
    <name type="common">yellow star-thistle</name>
    <dbReference type="NCBI Taxonomy" id="347529"/>
    <lineage>
        <taxon>Eukaryota</taxon>
        <taxon>Viridiplantae</taxon>
        <taxon>Streptophyta</taxon>
        <taxon>Embryophyta</taxon>
        <taxon>Tracheophyta</taxon>
        <taxon>Spermatophyta</taxon>
        <taxon>Magnoliopsida</taxon>
        <taxon>eudicotyledons</taxon>
        <taxon>Gunneridae</taxon>
        <taxon>Pentapetalae</taxon>
        <taxon>asterids</taxon>
        <taxon>campanulids</taxon>
        <taxon>Asterales</taxon>
        <taxon>Asteraceae</taxon>
        <taxon>Carduoideae</taxon>
        <taxon>Cardueae</taxon>
        <taxon>Centaureinae</taxon>
        <taxon>Centaurea</taxon>
    </lineage>
</organism>
<dbReference type="InterPro" id="IPR011990">
    <property type="entry name" value="TPR-like_helical_dom_sf"/>
</dbReference>
<dbReference type="Proteomes" id="UP001172457">
    <property type="component" value="Chromosome 7"/>
</dbReference>
<dbReference type="EMBL" id="JARYMX010000007">
    <property type="protein sequence ID" value="KAJ9540275.1"/>
    <property type="molecule type" value="Genomic_DNA"/>
</dbReference>
<evidence type="ECO:0008006" key="7">
    <source>
        <dbReference type="Google" id="ProtNLM"/>
    </source>
</evidence>
<dbReference type="PROSITE" id="PS51375">
    <property type="entry name" value="PPR"/>
    <property type="match status" value="7"/>
</dbReference>
<reference evidence="5" key="1">
    <citation type="submission" date="2023-03" db="EMBL/GenBank/DDBJ databases">
        <title>Chromosome-scale reference genome and RAD-based genetic map of yellow starthistle (Centaurea solstitialis) reveal putative structural variation and QTLs associated with invader traits.</title>
        <authorList>
            <person name="Reatini B."/>
            <person name="Cang F.A."/>
            <person name="Jiang Q."/>
            <person name="Mckibben M.T.W."/>
            <person name="Barker M.S."/>
            <person name="Rieseberg L.H."/>
            <person name="Dlugosch K.M."/>
        </authorList>
    </citation>
    <scope>NUCLEOTIDE SEQUENCE</scope>
    <source>
        <strain evidence="5">CAN-66</strain>
        <tissue evidence="5">Leaf</tissue>
    </source>
</reference>
<dbReference type="GO" id="GO:0005739">
    <property type="term" value="C:mitochondrion"/>
    <property type="evidence" value="ECO:0007669"/>
    <property type="project" value="TreeGrafter"/>
</dbReference>
<evidence type="ECO:0000256" key="2">
    <source>
        <dbReference type="ARBA" id="ARBA00022737"/>
    </source>
</evidence>
<sequence>MASYYLAVFKPRLLKAKPLYRFYSLTNKPGNDENPDPKSHLSTREESQSTIPAELNRNPKLIEDAICRMMEDDEWSQTSITNLVPLLDHNLVYSVLNRNPNRALRFFQWVEGFGFKHDIETHYRMIEILCKDRRLEDAKRVLLGMSKKGLDYDERLFVLMIHGYAKSNRKWDVVKNCVKMFMKMEELGVTRTIESYDALLQVIVNENKYAMAETFFDKMLSEGVVPTRHTYKLVISGFCRSSRVETAHQLFEDMKRRNLLPDFVIYNAMVNGNVQAKKMEEAEKLLMEMKDVKIEPQLVTYNSMINGYSQVRKMEGAEKMLVEMKARNLEPNLITYNTMINGYAKVGRMEDAEKVVVEMKGRGIEPDLVSYVSMVKGYVGVKRVEDGLELVEEMKRKRFAGGGVDGYSSCLGGLKEGLDVEEMSEAQRDVLQRVEDHVDRLELLAMRDGARELSELANRLGADRQSYEVWLHNCIN</sequence>
<dbReference type="Pfam" id="PF01535">
    <property type="entry name" value="PPR"/>
    <property type="match status" value="2"/>
</dbReference>
<protein>
    <recommendedName>
        <fullName evidence="7">Pentatricopeptide repeat-containing protein</fullName>
    </recommendedName>
</protein>
<feature type="region of interest" description="Disordered" evidence="4">
    <location>
        <begin position="27"/>
        <end position="54"/>
    </location>
</feature>
<feature type="compositionally biased region" description="Basic and acidic residues" evidence="4">
    <location>
        <begin position="35"/>
        <end position="47"/>
    </location>
</feature>
<dbReference type="Pfam" id="PF13041">
    <property type="entry name" value="PPR_2"/>
    <property type="match status" value="2"/>
</dbReference>
<dbReference type="InterPro" id="IPR051114">
    <property type="entry name" value="Mito_RNA_Proc_CCM1"/>
</dbReference>
<evidence type="ECO:0000256" key="4">
    <source>
        <dbReference type="SAM" id="MobiDB-lite"/>
    </source>
</evidence>
<feature type="repeat" description="PPR" evidence="3">
    <location>
        <begin position="332"/>
        <end position="366"/>
    </location>
</feature>
<feature type="repeat" description="PPR" evidence="3">
    <location>
        <begin position="262"/>
        <end position="296"/>
    </location>
</feature>
<dbReference type="Pfam" id="PF13812">
    <property type="entry name" value="PPR_3"/>
    <property type="match status" value="1"/>
</dbReference>
<dbReference type="AlphaFoldDB" id="A0AA38W675"/>
<evidence type="ECO:0000313" key="6">
    <source>
        <dbReference type="Proteomes" id="UP001172457"/>
    </source>
</evidence>
<dbReference type="GO" id="GO:0007005">
    <property type="term" value="P:mitochondrion organization"/>
    <property type="evidence" value="ECO:0007669"/>
    <property type="project" value="TreeGrafter"/>
</dbReference>
<evidence type="ECO:0000256" key="3">
    <source>
        <dbReference type="PROSITE-ProRule" id="PRU00708"/>
    </source>
</evidence>
<keyword evidence="6" id="KW-1185">Reference proteome</keyword>
<dbReference type="PANTHER" id="PTHR47934:SF6">
    <property type="entry name" value="MITOCHONDRIAL GROUP I INTRON SPLICING FACTOR CCM1-RELATED"/>
    <property type="match status" value="1"/>
</dbReference>
<evidence type="ECO:0000256" key="1">
    <source>
        <dbReference type="ARBA" id="ARBA00007626"/>
    </source>
</evidence>
<dbReference type="InterPro" id="IPR002885">
    <property type="entry name" value="PPR_rpt"/>
</dbReference>
<feature type="repeat" description="PPR" evidence="3">
    <location>
        <begin position="297"/>
        <end position="331"/>
    </location>
</feature>
<dbReference type="GO" id="GO:0003729">
    <property type="term" value="F:mRNA binding"/>
    <property type="evidence" value="ECO:0007669"/>
    <property type="project" value="TreeGrafter"/>
</dbReference>
<comment type="similarity">
    <text evidence="1">Belongs to the PPR family. P subfamily.</text>
</comment>